<gene>
    <name evidence="1" type="ORF">CCMP2556_LOCUS26455</name>
</gene>
<proteinExistence type="predicted"/>
<evidence type="ECO:0000313" key="2">
    <source>
        <dbReference type="Proteomes" id="UP001642484"/>
    </source>
</evidence>
<dbReference type="Proteomes" id="UP001642484">
    <property type="component" value="Unassembled WGS sequence"/>
</dbReference>
<organism evidence="1 2">
    <name type="scientific">Durusdinium trenchii</name>
    <dbReference type="NCBI Taxonomy" id="1381693"/>
    <lineage>
        <taxon>Eukaryota</taxon>
        <taxon>Sar</taxon>
        <taxon>Alveolata</taxon>
        <taxon>Dinophyceae</taxon>
        <taxon>Suessiales</taxon>
        <taxon>Symbiodiniaceae</taxon>
        <taxon>Durusdinium</taxon>
    </lineage>
</organism>
<comment type="caution">
    <text evidence="1">The sequence shown here is derived from an EMBL/GenBank/DDBJ whole genome shotgun (WGS) entry which is preliminary data.</text>
</comment>
<reference evidence="1 2" key="1">
    <citation type="submission" date="2024-02" db="EMBL/GenBank/DDBJ databases">
        <authorList>
            <person name="Chen Y."/>
            <person name="Shah S."/>
            <person name="Dougan E. K."/>
            <person name="Thang M."/>
            <person name="Chan C."/>
        </authorList>
    </citation>
    <scope>NUCLEOTIDE SEQUENCE [LARGE SCALE GENOMIC DNA]</scope>
</reference>
<evidence type="ECO:0008006" key="3">
    <source>
        <dbReference type="Google" id="ProtNLM"/>
    </source>
</evidence>
<accession>A0ABP0MR01</accession>
<name>A0ABP0MR01_9DINO</name>
<evidence type="ECO:0000313" key="1">
    <source>
        <dbReference type="EMBL" id="CAK9052449.1"/>
    </source>
</evidence>
<keyword evidence="2" id="KW-1185">Reference proteome</keyword>
<sequence>MAEGDIVSLATDGTFRLDFGNYVVQIVGLLHPTCSLGKVRSGKGGKGEVELPRTSFAPLAFALLESEKTDSCVEFTRWYEQWLRVYSPKAHAKLMQCSVTINDFKESGERALRVLCASPPVHRHCAVHMIRNCTQAGYTGWKKLRSHKAASTLRQYLLHLQHASSLVVFDMLSRHLLLLVRHELEEAASHHFGGEGRVLSEKFSEKSIPHGRLLGRDFKEQQKGFEAKAYGGKGMGKDYGGFGKGYAPY</sequence>
<protein>
    <recommendedName>
        <fullName evidence="3">MULE transposase domain-containing protein</fullName>
    </recommendedName>
</protein>
<dbReference type="EMBL" id="CAXAMN010018446">
    <property type="protein sequence ID" value="CAK9052449.1"/>
    <property type="molecule type" value="Genomic_DNA"/>
</dbReference>